<proteinExistence type="inferred from homology"/>
<evidence type="ECO:0000313" key="2">
    <source>
        <dbReference type="EMBL" id="KAI9560145.1"/>
    </source>
</evidence>
<reference evidence="2 3" key="1">
    <citation type="submission" date="2022-05" db="EMBL/GenBank/DDBJ databases">
        <title>A multi-omics perspective on studying reproductive biology in Daphnia sinensis.</title>
        <authorList>
            <person name="Jia J."/>
        </authorList>
    </citation>
    <scope>NUCLEOTIDE SEQUENCE [LARGE SCALE GENOMIC DNA]</scope>
    <source>
        <strain evidence="2 3">WSL</strain>
    </source>
</reference>
<dbReference type="Proteomes" id="UP000820818">
    <property type="component" value="Linkage Group LG4"/>
</dbReference>
<accession>A0AAD5PYM5</accession>
<sequence>MPPKRFPGAVKKPPALARQVVETTVPSISDEQTTTNDEELAWCIHQLKLSLNAKKLTPKRIDAIRKDVAVLENPNELLVKKRCIMKMSLGDYRKKMELEKRKIPLALENAAISMVSTSAGKFMRKSHPAIDKEKQKLNFQLSANSFRFNFDRDKEE</sequence>
<dbReference type="InterPro" id="IPR029274">
    <property type="entry name" value="DUF4615"/>
</dbReference>
<name>A0AAD5PYM5_9CRUS</name>
<keyword evidence="3" id="KW-1185">Reference proteome</keyword>
<comment type="caution">
    <text evidence="2">The sequence shown here is derived from an EMBL/GenBank/DDBJ whole genome shotgun (WGS) entry which is preliminary data.</text>
</comment>
<dbReference type="PANTHER" id="PTHR13602:SF2">
    <property type="entry name" value="UPF0488 PROTEIN C8ORF33"/>
    <property type="match status" value="1"/>
</dbReference>
<comment type="similarity">
    <text evidence="1">Belongs to the UPF0488 family.</text>
</comment>
<gene>
    <name evidence="2" type="ORF">GHT06_014155</name>
</gene>
<dbReference type="PANTHER" id="PTHR13602">
    <property type="entry name" value="UPF0488 PROTEIN C8ORF33"/>
    <property type="match status" value="1"/>
</dbReference>
<dbReference type="Pfam" id="PF15393">
    <property type="entry name" value="DUF4615"/>
    <property type="match status" value="1"/>
</dbReference>
<organism evidence="2 3">
    <name type="scientific">Daphnia sinensis</name>
    <dbReference type="NCBI Taxonomy" id="1820382"/>
    <lineage>
        <taxon>Eukaryota</taxon>
        <taxon>Metazoa</taxon>
        <taxon>Ecdysozoa</taxon>
        <taxon>Arthropoda</taxon>
        <taxon>Crustacea</taxon>
        <taxon>Branchiopoda</taxon>
        <taxon>Diplostraca</taxon>
        <taxon>Cladocera</taxon>
        <taxon>Anomopoda</taxon>
        <taxon>Daphniidae</taxon>
        <taxon>Daphnia</taxon>
        <taxon>Daphnia similis group</taxon>
    </lineage>
</organism>
<dbReference type="EMBL" id="WJBH02000004">
    <property type="protein sequence ID" value="KAI9560145.1"/>
    <property type="molecule type" value="Genomic_DNA"/>
</dbReference>
<evidence type="ECO:0000313" key="3">
    <source>
        <dbReference type="Proteomes" id="UP000820818"/>
    </source>
</evidence>
<evidence type="ECO:0000256" key="1">
    <source>
        <dbReference type="ARBA" id="ARBA00005707"/>
    </source>
</evidence>
<protein>
    <submittedName>
        <fullName evidence="2">Uncharacterized protein</fullName>
    </submittedName>
</protein>
<dbReference type="AlphaFoldDB" id="A0AAD5PYM5"/>